<proteinExistence type="predicted"/>
<dbReference type="Proteomes" id="UP001159363">
    <property type="component" value="Chromosome 3"/>
</dbReference>
<name>A0ABQ9HWB9_9NEOP</name>
<evidence type="ECO:0000313" key="3">
    <source>
        <dbReference type="Proteomes" id="UP001159363"/>
    </source>
</evidence>
<gene>
    <name evidence="2" type="ORF">PR048_008163</name>
</gene>
<evidence type="ECO:0000256" key="1">
    <source>
        <dbReference type="SAM" id="MobiDB-lite"/>
    </source>
</evidence>
<evidence type="ECO:0000313" key="2">
    <source>
        <dbReference type="EMBL" id="KAJ8888671.1"/>
    </source>
</evidence>
<keyword evidence="3" id="KW-1185">Reference proteome</keyword>
<reference evidence="2 3" key="1">
    <citation type="submission" date="2023-02" db="EMBL/GenBank/DDBJ databases">
        <title>LHISI_Scaffold_Assembly.</title>
        <authorList>
            <person name="Stuart O.P."/>
            <person name="Cleave R."/>
            <person name="Magrath M.J.L."/>
            <person name="Mikheyev A.S."/>
        </authorList>
    </citation>
    <scope>NUCLEOTIDE SEQUENCE [LARGE SCALE GENOMIC DNA]</scope>
    <source>
        <strain evidence="2">Daus_M_001</strain>
        <tissue evidence="2">Leg muscle</tissue>
    </source>
</reference>
<comment type="caution">
    <text evidence="2">The sequence shown here is derived from an EMBL/GenBank/DDBJ whole genome shotgun (WGS) entry which is preliminary data.</text>
</comment>
<sequence>MVTFATVITVRLQGVMSRGKWGFLRVKREPLELDEKGLSEVWAIVRRQAIGDEPEEQRVAPEVASRRKICDCEHRCSEGCGWQAGLLDWVRDRLLPSLAACSLPVRRPRWYSSQSTSRLLPRLTESDSRRGHPDFSWVSSGYSLSSCRPPVAKSVGAPPIWGAGGSGFESRPSPAKHLSIKPGDVKKPFTIQCNTILSSSPPPTFIPPLLQLHLISSSPALKTSLLKCRPKNPAAPLPFAWIGHTQGERGDYKSGAGREGLATNPFHVDIDLLPETLIEQALEVKNGSTAKYDFEKIDKTLFWVKYFKVYPDIAEQALRLNLKPPKLCNGTRLQVESLDRNVAEANILTGSAQGETVFVPRILLIANDLAFEFKRLQYWHIRGNHGNPRDVCQLAGCWTVCHMAARNTNNPASVTSHTERGRGGLVVRVLASHLGEPGSIPGGTPPDFRMWESCRTGVSTEIYRFPDLAFRRCSILTTLTLISSQNLDPFQNGLQCPGRRFIICLLETVSGSVVCPRVYCCDCNRTRYSPRSKRLQSSSHPHFTFHTVPQAFGLLLFLAYISRTDWKFSFVLSPPYLSSTTCLSFEMGTSRLTNFGGVVTIATPATWCAHEKGEWSEDPNQERGSSWGVSDARQTQDCKAPISSSSGTAVSSGEARSRIVNAVLERELAEGETLRHARPGAGQYYPPPPPVLFYCVCYVLPPRDVVIVVCGSGRAASRPCFLLSHQPRALLIHVWAGDRVEVRGVTLSCVCHVTGSRPRQASARAGRRSPRETRAAAPPHLAARVQHVRLHTSRRRALFDSRRNRPRIFACDNLVTGRRAFSGSSRFPRPCIPALLHTHFDSPQSALKASMIRVAHTYSIRHRTARTEEVRDIPEKTRGPAALSGTMSTLCLITVAQCKHGYGIEESAAPVQISYACCVSHYMQLQSWQPCPLLCPRGSHTQVTSGISIGNNHEDVGRVTSQAMESPPRPIKLPGNQQLQQWCADITRQQWDEHFVYYVVPQKEVARSTSVQSMPRQSPCFRVLQAPSRTISFTRRFHTLLSSPAVVPQSPVVVNNLPRSRTLARWPPSKTAGRWVAAVYISSRSSPIIFPNSRDASRRAEAPASLTRTFLRRRQTRRNLQQGRRAVTQARRRAA</sequence>
<accession>A0ABQ9HWB9</accession>
<protein>
    <submittedName>
        <fullName evidence="2">Uncharacterized protein</fullName>
    </submittedName>
</protein>
<organism evidence="2 3">
    <name type="scientific">Dryococelus australis</name>
    <dbReference type="NCBI Taxonomy" id="614101"/>
    <lineage>
        <taxon>Eukaryota</taxon>
        <taxon>Metazoa</taxon>
        <taxon>Ecdysozoa</taxon>
        <taxon>Arthropoda</taxon>
        <taxon>Hexapoda</taxon>
        <taxon>Insecta</taxon>
        <taxon>Pterygota</taxon>
        <taxon>Neoptera</taxon>
        <taxon>Polyneoptera</taxon>
        <taxon>Phasmatodea</taxon>
        <taxon>Verophasmatodea</taxon>
        <taxon>Anareolatae</taxon>
        <taxon>Phasmatidae</taxon>
        <taxon>Eurycanthinae</taxon>
        <taxon>Dryococelus</taxon>
    </lineage>
</organism>
<feature type="region of interest" description="Disordered" evidence="1">
    <location>
        <begin position="613"/>
        <end position="653"/>
    </location>
</feature>
<feature type="compositionally biased region" description="Polar residues" evidence="1">
    <location>
        <begin position="622"/>
        <end position="637"/>
    </location>
</feature>
<feature type="compositionally biased region" description="Low complexity" evidence="1">
    <location>
        <begin position="643"/>
        <end position="652"/>
    </location>
</feature>
<dbReference type="EMBL" id="JARBHB010000003">
    <property type="protein sequence ID" value="KAJ8888671.1"/>
    <property type="molecule type" value="Genomic_DNA"/>
</dbReference>